<comment type="caution">
    <text evidence="2">The sequence shown here is derived from an EMBL/GenBank/DDBJ whole genome shotgun (WGS) entry which is preliminary data.</text>
</comment>
<gene>
    <name evidence="2" type="ORF">ISN44_As07g017140</name>
</gene>
<keyword evidence="3" id="KW-1185">Reference proteome</keyword>
<reference evidence="2 3" key="1">
    <citation type="submission" date="2020-12" db="EMBL/GenBank/DDBJ databases">
        <title>Concerted genomic and epigenomic changes stabilize Arabidopsis allopolyploids.</title>
        <authorList>
            <person name="Chen Z."/>
        </authorList>
    </citation>
    <scope>NUCLEOTIDE SEQUENCE [LARGE SCALE GENOMIC DNA]</scope>
    <source>
        <strain evidence="2">As9502</strain>
        <tissue evidence="2">Leaf</tissue>
    </source>
</reference>
<dbReference type="AlphaFoldDB" id="A0A8T2BPV5"/>
<accession>A0A8T2BPV5</accession>
<name>A0A8T2BPV5_ARASU</name>
<sequence>MEWSMRLRTAYQIAEALEHCSTADFAFYNNFSAYTVLFDEEEGAQHRQRPPTKQATRVAGSRRSGPRRKHKTTPIQSDEEIQAQNREEHEQMQIRVAQKAKTQLEKPKGKNQMRPSKPGQFTKAKKNQF</sequence>
<evidence type="ECO:0000256" key="1">
    <source>
        <dbReference type="SAM" id="MobiDB-lite"/>
    </source>
</evidence>
<protein>
    <submittedName>
        <fullName evidence="2">Uncharacterized protein</fullName>
    </submittedName>
</protein>
<dbReference type="EMBL" id="JAEFBJ010000007">
    <property type="protein sequence ID" value="KAG7589437.1"/>
    <property type="molecule type" value="Genomic_DNA"/>
</dbReference>
<organism evidence="2 3">
    <name type="scientific">Arabidopsis suecica</name>
    <name type="common">Swedish thale-cress</name>
    <name type="synonym">Cardaminopsis suecica</name>
    <dbReference type="NCBI Taxonomy" id="45249"/>
    <lineage>
        <taxon>Eukaryota</taxon>
        <taxon>Viridiplantae</taxon>
        <taxon>Streptophyta</taxon>
        <taxon>Embryophyta</taxon>
        <taxon>Tracheophyta</taxon>
        <taxon>Spermatophyta</taxon>
        <taxon>Magnoliopsida</taxon>
        <taxon>eudicotyledons</taxon>
        <taxon>Gunneridae</taxon>
        <taxon>Pentapetalae</taxon>
        <taxon>rosids</taxon>
        <taxon>malvids</taxon>
        <taxon>Brassicales</taxon>
        <taxon>Brassicaceae</taxon>
        <taxon>Camelineae</taxon>
        <taxon>Arabidopsis</taxon>
    </lineage>
</organism>
<evidence type="ECO:0000313" key="3">
    <source>
        <dbReference type="Proteomes" id="UP000694251"/>
    </source>
</evidence>
<dbReference type="Proteomes" id="UP000694251">
    <property type="component" value="Chromosome 7"/>
</dbReference>
<proteinExistence type="predicted"/>
<feature type="region of interest" description="Disordered" evidence="1">
    <location>
        <begin position="41"/>
        <end position="129"/>
    </location>
</feature>
<evidence type="ECO:0000313" key="2">
    <source>
        <dbReference type="EMBL" id="KAG7589437.1"/>
    </source>
</evidence>